<dbReference type="PANTHER" id="PTHR30472">
    <property type="entry name" value="FERRIC ENTEROBACTIN TRANSPORT SYSTEM PERMEASE PROTEIN"/>
    <property type="match status" value="1"/>
</dbReference>
<dbReference type="RefSeq" id="WP_236120080.1">
    <property type="nucleotide sequence ID" value="NZ_JAKGSI010000007.1"/>
</dbReference>
<dbReference type="InterPro" id="IPR000522">
    <property type="entry name" value="ABC_transptr_permease_BtuC"/>
</dbReference>
<evidence type="ECO:0000256" key="5">
    <source>
        <dbReference type="ARBA" id="ARBA00022692"/>
    </source>
</evidence>
<feature type="transmembrane region" description="Helical" evidence="8">
    <location>
        <begin position="173"/>
        <end position="194"/>
    </location>
</feature>
<evidence type="ECO:0000313" key="9">
    <source>
        <dbReference type="EMBL" id="MCF4007755.1"/>
    </source>
</evidence>
<feature type="transmembrane region" description="Helical" evidence="8">
    <location>
        <begin position="35"/>
        <end position="57"/>
    </location>
</feature>
<protein>
    <submittedName>
        <fullName evidence="9">Iron ABC transporter permease</fullName>
    </submittedName>
</protein>
<evidence type="ECO:0000256" key="8">
    <source>
        <dbReference type="SAM" id="Phobius"/>
    </source>
</evidence>
<dbReference type="GO" id="GO:0033214">
    <property type="term" value="P:siderophore-iron import into cell"/>
    <property type="evidence" value="ECO:0007669"/>
    <property type="project" value="TreeGrafter"/>
</dbReference>
<feature type="transmembrane region" description="Helical" evidence="8">
    <location>
        <begin position="214"/>
        <end position="236"/>
    </location>
</feature>
<comment type="caution">
    <text evidence="9">The sequence shown here is derived from an EMBL/GenBank/DDBJ whole genome shotgun (WGS) entry which is preliminary data.</text>
</comment>
<feature type="transmembrane region" description="Helical" evidence="8">
    <location>
        <begin position="69"/>
        <end position="88"/>
    </location>
</feature>
<evidence type="ECO:0000313" key="10">
    <source>
        <dbReference type="Proteomes" id="UP001139336"/>
    </source>
</evidence>
<comment type="similarity">
    <text evidence="2">Belongs to the binding-protein-dependent transport system permease family. FecCD subfamily.</text>
</comment>
<feature type="transmembrane region" description="Helical" evidence="8">
    <location>
        <begin position="286"/>
        <end position="305"/>
    </location>
</feature>
<keyword evidence="3" id="KW-0813">Transport</keyword>
<keyword evidence="7 8" id="KW-0472">Membrane</keyword>
<feature type="transmembrane region" description="Helical" evidence="8">
    <location>
        <begin position="94"/>
        <end position="113"/>
    </location>
</feature>
<comment type="subcellular location">
    <subcellularLocation>
        <location evidence="1">Cell membrane</location>
        <topology evidence="1">Multi-pass membrane protein</topology>
    </subcellularLocation>
</comment>
<dbReference type="PANTHER" id="PTHR30472:SF25">
    <property type="entry name" value="ABC TRANSPORTER PERMEASE PROTEIN MJ0876-RELATED"/>
    <property type="match status" value="1"/>
</dbReference>
<accession>A0A9X1QVG9</accession>
<evidence type="ECO:0000256" key="2">
    <source>
        <dbReference type="ARBA" id="ARBA00007935"/>
    </source>
</evidence>
<dbReference type="GO" id="GO:0022857">
    <property type="term" value="F:transmembrane transporter activity"/>
    <property type="evidence" value="ECO:0007669"/>
    <property type="project" value="InterPro"/>
</dbReference>
<dbReference type="SUPFAM" id="SSF81345">
    <property type="entry name" value="ABC transporter involved in vitamin B12 uptake, BtuC"/>
    <property type="match status" value="1"/>
</dbReference>
<proteinExistence type="inferred from homology"/>
<reference evidence="9" key="1">
    <citation type="submission" date="2022-01" db="EMBL/GenBank/DDBJ databases">
        <title>Corynebacterium sp. nov isolated from isolated from the feces of the greater white-fronted geese (Anser albifrons) at Poyang Lake, PR China.</title>
        <authorList>
            <person name="Liu Q."/>
        </authorList>
    </citation>
    <scope>NUCLEOTIDE SEQUENCE</scope>
    <source>
        <strain evidence="9">JCM 32435</strain>
    </source>
</reference>
<dbReference type="Pfam" id="PF01032">
    <property type="entry name" value="FecCD"/>
    <property type="match status" value="1"/>
</dbReference>
<dbReference type="AlphaFoldDB" id="A0A9X1QVG9"/>
<dbReference type="InterPro" id="IPR037294">
    <property type="entry name" value="ABC_BtuC-like"/>
</dbReference>
<name>A0A9X1QVG9_9CORY</name>
<evidence type="ECO:0000256" key="7">
    <source>
        <dbReference type="ARBA" id="ARBA00023136"/>
    </source>
</evidence>
<sequence length="315" mass="31896">MRSALVTLGLIFLAAAVSAVTLWHGSPSEVVVAQLRAPRLAMALVGGAALGVVGVLLQEGLGNPLAVPELLGVSAGAAAVMCGIVVLGLPIPVLLTPVATLLGGLAAGALVWWGARSARSAVEVLLVGSAVAAAANALVIILVGSAGETQLRAILRYLQGSLAELYWPDVRPIIIPLLVLLPCSALFVPVLDILRVGDTTARTLGAHPARLRGLLLLFATLLVAFTVAAAGPLAWIGFLGPLLARLCLPQCGTRVLLLGGALCGAVMTCAADGLAQLAFYPAETPVGGWTGIVAALTVVGLLLGSRARVLGRRSR</sequence>
<feature type="transmembrane region" description="Helical" evidence="8">
    <location>
        <begin position="125"/>
        <end position="147"/>
    </location>
</feature>
<dbReference type="Gene3D" id="1.10.3470.10">
    <property type="entry name" value="ABC transporter involved in vitamin B12 uptake, BtuC"/>
    <property type="match status" value="1"/>
</dbReference>
<dbReference type="Proteomes" id="UP001139336">
    <property type="component" value="Unassembled WGS sequence"/>
</dbReference>
<gene>
    <name evidence="9" type="ORF">L1O03_11325</name>
</gene>
<keyword evidence="6 8" id="KW-1133">Transmembrane helix</keyword>
<dbReference type="EMBL" id="JAKGSI010000007">
    <property type="protein sequence ID" value="MCF4007755.1"/>
    <property type="molecule type" value="Genomic_DNA"/>
</dbReference>
<evidence type="ECO:0000256" key="1">
    <source>
        <dbReference type="ARBA" id="ARBA00004651"/>
    </source>
</evidence>
<evidence type="ECO:0000256" key="6">
    <source>
        <dbReference type="ARBA" id="ARBA00022989"/>
    </source>
</evidence>
<keyword evidence="4" id="KW-1003">Cell membrane</keyword>
<organism evidence="9 10">
    <name type="scientific">Corynebacterium uropygiale</name>
    <dbReference type="NCBI Taxonomy" id="1775911"/>
    <lineage>
        <taxon>Bacteria</taxon>
        <taxon>Bacillati</taxon>
        <taxon>Actinomycetota</taxon>
        <taxon>Actinomycetes</taxon>
        <taxon>Mycobacteriales</taxon>
        <taxon>Corynebacteriaceae</taxon>
        <taxon>Corynebacterium</taxon>
    </lineage>
</organism>
<evidence type="ECO:0000256" key="4">
    <source>
        <dbReference type="ARBA" id="ARBA00022475"/>
    </source>
</evidence>
<keyword evidence="10" id="KW-1185">Reference proteome</keyword>
<dbReference type="GO" id="GO:0005886">
    <property type="term" value="C:plasma membrane"/>
    <property type="evidence" value="ECO:0007669"/>
    <property type="project" value="UniProtKB-SubCell"/>
</dbReference>
<evidence type="ECO:0000256" key="3">
    <source>
        <dbReference type="ARBA" id="ARBA00022448"/>
    </source>
</evidence>
<keyword evidence="5 8" id="KW-0812">Transmembrane</keyword>